<evidence type="ECO:0000313" key="4">
    <source>
        <dbReference type="Proteomes" id="UP000602076"/>
    </source>
</evidence>
<gene>
    <name evidence="3" type="ORF">IEO70_16670</name>
</gene>
<protein>
    <submittedName>
        <fullName evidence="3">Class I SAM-dependent methyltransferase</fullName>
    </submittedName>
</protein>
<dbReference type="EMBL" id="JACXSI010000050">
    <property type="protein sequence ID" value="MBD3109975.1"/>
    <property type="molecule type" value="Genomic_DNA"/>
</dbReference>
<proteinExistence type="predicted"/>
<comment type="caution">
    <text evidence="3">The sequence shown here is derived from an EMBL/GenBank/DDBJ whole genome shotgun (WGS) entry which is preliminary data.</text>
</comment>
<dbReference type="RefSeq" id="WP_190999511.1">
    <property type="nucleotide sequence ID" value="NZ_JACXSI010000050.1"/>
</dbReference>
<dbReference type="InterPro" id="IPR041698">
    <property type="entry name" value="Methyltransf_25"/>
</dbReference>
<sequence length="248" mass="28700">MSYGRFAYVYDFLMSDVPYDNWINLFISKKEQYNIAGSKVLDVACGTGEFSVRLAKKGYAVTGVDLSDEMLAIAKVKADQAGVTIPFYQQNMIELDMGEQFDSIVIFCDSLNYLHTENDVQSTFRRVYEQLKPGGLFMFDVHSVFKIEHIFAGQTFADVQDEVSYIWNSFEGEEPFSIEHELTFFVKAEESDQYDRFDEDHYQRTYNIDTYKQWLAEAGFTVKEVLADLEDQTPVEDSERIMFVAVKE</sequence>
<dbReference type="AlphaFoldDB" id="A0A927D1R5"/>
<dbReference type="Proteomes" id="UP000602076">
    <property type="component" value="Unassembled WGS sequence"/>
</dbReference>
<keyword evidence="3" id="KW-0489">Methyltransferase</keyword>
<dbReference type="PANTHER" id="PTHR43861">
    <property type="entry name" value="TRANS-ACONITATE 2-METHYLTRANSFERASE-RELATED"/>
    <property type="match status" value="1"/>
</dbReference>
<evidence type="ECO:0000256" key="1">
    <source>
        <dbReference type="ARBA" id="ARBA00022679"/>
    </source>
</evidence>
<dbReference type="InterPro" id="IPR029063">
    <property type="entry name" value="SAM-dependent_MTases_sf"/>
</dbReference>
<evidence type="ECO:0000313" key="3">
    <source>
        <dbReference type="EMBL" id="MBD3109975.1"/>
    </source>
</evidence>
<dbReference type="Gene3D" id="3.40.50.150">
    <property type="entry name" value="Vaccinia Virus protein VP39"/>
    <property type="match status" value="1"/>
</dbReference>
<organism evidence="3 4">
    <name type="scientific">Peribacillus faecalis</name>
    <dbReference type="NCBI Taxonomy" id="2772559"/>
    <lineage>
        <taxon>Bacteria</taxon>
        <taxon>Bacillati</taxon>
        <taxon>Bacillota</taxon>
        <taxon>Bacilli</taxon>
        <taxon>Bacillales</taxon>
        <taxon>Bacillaceae</taxon>
        <taxon>Peribacillus</taxon>
    </lineage>
</organism>
<name>A0A927D1R5_9BACI</name>
<dbReference type="GO" id="GO:0008168">
    <property type="term" value="F:methyltransferase activity"/>
    <property type="evidence" value="ECO:0007669"/>
    <property type="project" value="UniProtKB-KW"/>
</dbReference>
<dbReference type="CDD" id="cd02440">
    <property type="entry name" value="AdoMet_MTases"/>
    <property type="match status" value="1"/>
</dbReference>
<keyword evidence="1" id="KW-0808">Transferase</keyword>
<dbReference type="SUPFAM" id="SSF53335">
    <property type="entry name" value="S-adenosyl-L-methionine-dependent methyltransferases"/>
    <property type="match status" value="1"/>
</dbReference>
<feature type="domain" description="Methyltransferase" evidence="2">
    <location>
        <begin position="40"/>
        <end position="135"/>
    </location>
</feature>
<evidence type="ECO:0000259" key="2">
    <source>
        <dbReference type="Pfam" id="PF13649"/>
    </source>
</evidence>
<keyword evidence="4" id="KW-1185">Reference proteome</keyword>
<dbReference type="Pfam" id="PF13649">
    <property type="entry name" value="Methyltransf_25"/>
    <property type="match status" value="1"/>
</dbReference>
<accession>A0A927D1R5</accession>
<dbReference type="Gene3D" id="2.20.25.110">
    <property type="entry name" value="S-adenosyl-L-methionine-dependent methyltransferases"/>
    <property type="match status" value="1"/>
</dbReference>
<reference evidence="3" key="1">
    <citation type="submission" date="2020-09" db="EMBL/GenBank/DDBJ databases">
        <title>Bacillus faecalis sp. nov., a moderately halophilic bacterium isolated from cow faeces.</title>
        <authorList>
            <person name="Jiang L."/>
            <person name="Lee J."/>
        </authorList>
    </citation>
    <scope>NUCLEOTIDE SEQUENCE</scope>
    <source>
        <strain evidence="3">AGMB 02131</strain>
    </source>
</reference>
<dbReference type="GO" id="GO:0032259">
    <property type="term" value="P:methylation"/>
    <property type="evidence" value="ECO:0007669"/>
    <property type="project" value="UniProtKB-KW"/>
</dbReference>